<evidence type="ECO:0000313" key="1">
    <source>
        <dbReference type="EMBL" id="SMF56609.1"/>
    </source>
</evidence>
<organism evidence="1 2">
    <name type="scientific">Pseudobacteriovorax antillogorgiicola</name>
    <dbReference type="NCBI Taxonomy" id="1513793"/>
    <lineage>
        <taxon>Bacteria</taxon>
        <taxon>Pseudomonadati</taxon>
        <taxon>Bdellovibrionota</taxon>
        <taxon>Oligoflexia</taxon>
        <taxon>Oligoflexales</taxon>
        <taxon>Pseudobacteriovoracaceae</taxon>
        <taxon>Pseudobacteriovorax</taxon>
    </lineage>
</organism>
<dbReference type="Proteomes" id="UP000192907">
    <property type="component" value="Unassembled WGS sequence"/>
</dbReference>
<dbReference type="Pfam" id="PF07386">
    <property type="entry name" value="DUF1499"/>
    <property type="match status" value="1"/>
</dbReference>
<dbReference type="AlphaFoldDB" id="A0A1Y6CIV1"/>
<dbReference type="OrthoDB" id="9793534at2"/>
<reference evidence="2" key="1">
    <citation type="submission" date="2017-04" db="EMBL/GenBank/DDBJ databases">
        <authorList>
            <person name="Varghese N."/>
            <person name="Submissions S."/>
        </authorList>
    </citation>
    <scope>NUCLEOTIDE SEQUENCE [LARGE SCALE GENOMIC DNA]</scope>
    <source>
        <strain evidence="2">RKEM611</strain>
    </source>
</reference>
<protein>
    <submittedName>
        <fullName evidence="1">Uncharacterized conserved protein, DUF1499 family</fullName>
    </submittedName>
</protein>
<keyword evidence="2" id="KW-1185">Reference proteome</keyword>
<dbReference type="InterPro" id="IPR010865">
    <property type="entry name" value="DUF1499"/>
</dbReference>
<dbReference type="PANTHER" id="PTHR34801:SF6">
    <property type="entry name" value="SLL1620 PROTEIN"/>
    <property type="match status" value="1"/>
</dbReference>
<gene>
    <name evidence="1" type="ORF">SAMN06296036_11841</name>
</gene>
<dbReference type="PIRSF" id="PIRSF026426">
    <property type="entry name" value="DUF1499"/>
    <property type="match status" value="1"/>
</dbReference>
<dbReference type="RefSeq" id="WP_132322402.1">
    <property type="nucleotide sequence ID" value="NZ_FWZT01000018.1"/>
</dbReference>
<dbReference type="EMBL" id="FWZT01000018">
    <property type="protein sequence ID" value="SMF56609.1"/>
    <property type="molecule type" value="Genomic_DNA"/>
</dbReference>
<dbReference type="STRING" id="1513793.SAMN06296036_11841"/>
<proteinExistence type="predicted"/>
<name>A0A1Y6CIV1_9BACT</name>
<dbReference type="PROSITE" id="PS51257">
    <property type="entry name" value="PROKAR_LIPOPROTEIN"/>
    <property type="match status" value="1"/>
</dbReference>
<sequence length="142" mass="16242">MWKFLPFMLLITISACTGTRPTDIGIQEGGLKPCPDSPNCVSSFAETEEHKIEPLPIINNKAETLEKLKSIINSMPRTEVIQETDNYLYVEFTTFIMRYVDDVEFYIPDDESVVHVRSASRLGHSDMGLNRERIEAIRSQMK</sequence>
<evidence type="ECO:0000313" key="2">
    <source>
        <dbReference type="Proteomes" id="UP000192907"/>
    </source>
</evidence>
<accession>A0A1Y6CIV1</accession>
<dbReference type="PANTHER" id="PTHR34801">
    <property type="entry name" value="EXPRESSED PROTEIN"/>
    <property type="match status" value="1"/>
</dbReference>